<keyword evidence="4" id="KW-0808">Transferase</keyword>
<keyword evidence="3" id="KW-0597">Phosphoprotein</keyword>
<keyword evidence="11 12" id="KW-0472">Membrane</keyword>
<gene>
    <name evidence="14" type="ORF">CG419_00515</name>
</gene>
<evidence type="ECO:0000256" key="3">
    <source>
        <dbReference type="ARBA" id="ARBA00022553"/>
    </source>
</evidence>
<organism evidence="14 15">
    <name type="scientific">Latilactobacillus curvatus</name>
    <name type="common">Lactobacillus curvatus</name>
    <dbReference type="NCBI Taxonomy" id="28038"/>
    <lineage>
        <taxon>Bacteria</taxon>
        <taxon>Bacillati</taxon>
        <taxon>Bacillota</taxon>
        <taxon>Bacilli</taxon>
        <taxon>Lactobacillales</taxon>
        <taxon>Lactobacillaceae</taxon>
        <taxon>Latilactobacillus</taxon>
    </lineage>
</organism>
<dbReference type="InterPro" id="IPR050640">
    <property type="entry name" value="Bact_2-comp_sensor_kinase"/>
</dbReference>
<dbReference type="InterPro" id="IPR003660">
    <property type="entry name" value="HAMP_dom"/>
</dbReference>
<dbReference type="EMBL" id="CP022474">
    <property type="protein sequence ID" value="ASN59207.1"/>
    <property type="molecule type" value="Genomic_DNA"/>
</dbReference>
<dbReference type="GO" id="GO:0005524">
    <property type="term" value="F:ATP binding"/>
    <property type="evidence" value="ECO:0007669"/>
    <property type="project" value="UniProtKB-KW"/>
</dbReference>
<evidence type="ECO:0000259" key="13">
    <source>
        <dbReference type="PROSITE" id="PS50885"/>
    </source>
</evidence>
<evidence type="ECO:0000256" key="9">
    <source>
        <dbReference type="ARBA" id="ARBA00022989"/>
    </source>
</evidence>
<keyword evidence="2" id="KW-1003">Cell membrane</keyword>
<evidence type="ECO:0000256" key="7">
    <source>
        <dbReference type="ARBA" id="ARBA00022777"/>
    </source>
</evidence>
<evidence type="ECO:0000313" key="15">
    <source>
        <dbReference type="Proteomes" id="UP000199749"/>
    </source>
</evidence>
<feature type="transmembrane region" description="Helical" evidence="12">
    <location>
        <begin position="278"/>
        <end position="299"/>
    </location>
</feature>
<evidence type="ECO:0000256" key="6">
    <source>
        <dbReference type="ARBA" id="ARBA00022741"/>
    </source>
</evidence>
<dbReference type="SUPFAM" id="SSF55874">
    <property type="entry name" value="ATPase domain of HSP90 chaperone/DNA topoisomerase II/histidine kinase"/>
    <property type="match status" value="1"/>
</dbReference>
<keyword evidence="8" id="KW-0067">ATP-binding</keyword>
<keyword evidence="9 12" id="KW-1133">Transmembrane helix</keyword>
<comment type="subcellular location">
    <subcellularLocation>
        <location evidence="1">Cell membrane</location>
        <topology evidence="1">Multi-pass membrane protein</topology>
    </subcellularLocation>
</comment>
<evidence type="ECO:0000313" key="14">
    <source>
        <dbReference type="EMBL" id="ASN59207.1"/>
    </source>
</evidence>
<sequence length="570" mass="65205">MIRPKKHMKSSFIWLINLYTVILTMTVLLVTTFFVWSSIKNYNAELNQAETTITTEMSSNVSRSIQISQQFANQLVANAETLDNLNEYFTKSLSEYSDYATDRTISSGQYFFWPNEARLFLMNHPQVTRFSLRLANQKKTFVASQKKPGGELIVDKSEQRQAPFAITTPLVNPYTLNTDGTLNITFSVRDFEHQLSQIDAAVPMQLFMRTPQGKAIFYYSGKGVANKEQQKVVRAMTNDRVDQLEGYRVQRKLLPSGYTAVMVVNQTKAKQMMFSRTLPIVISGLILLIGLSSGLRLIFRRYQQQLEMIVDTVSHFSADNLSTRVAVIPEHTDLKVLADGINRMFEEIHEYVYTIYQLKISNQEANIRALQAQINPHFMSNTLEYIRMAAIDANQPELAKVVYSFAALLKNNTDFSAKATLKEELSFVDKYIYLYQVRFPDRLAYQIKIDADVSAIEVPKFMIQPIVENYFVHGVDFTRNNNALSIKVHQVAQQITIEVINNGHLLTEEQVVQINQKMRDANNVEKRSSIGLQNVYLRMKAYFGESFDMAISVTEADCVKVTMHFTNVEG</sequence>
<dbReference type="AlphaFoldDB" id="A0AAC9Y025"/>
<proteinExistence type="predicted"/>
<dbReference type="GO" id="GO:0000155">
    <property type="term" value="F:phosphorelay sensor kinase activity"/>
    <property type="evidence" value="ECO:0007669"/>
    <property type="project" value="InterPro"/>
</dbReference>
<dbReference type="Pfam" id="PF06580">
    <property type="entry name" value="His_kinase"/>
    <property type="match status" value="1"/>
</dbReference>
<name>A0AAC9Y025_LATCU</name>
<keyword evidence="7 14" id="KW-0418">Kinase</keyword>
<evidence type="ECO:0000256" key="8">
    <source>
        <dbReference type="ARBA" id="ARBA00022840"/>
    </source>
</evidence>
<feature type="transmembrane region" description="Helical" evidence="12">
    <location>
        <begin position="12"/>
        <end position="36"/>
    </location>
</feature>
<evidence type="ECO:0000256" key="11">
    <source>
        <dbReference type="ARBA" id="ARBA00023136"/>
    </source>
</evidence>
<dbReference type="InterPro" id="IPR010559">
    <property type="entry name" value="Sig_transdc_His_kin_internal"/>
</dbReference>
<protein>
    <submittedName>
        <fullName evidence="14">Two-component sensor histidine kinase</fullName>
    </submittedName>
</protein>
<evidence type="ECO:0000256" key="10">
    <source>
        <dbReference type="ARBA" id="ARBA00023012"/>
    </source>
</evidence>
<reference evidence="14 15" key="1">
    <citation type="submission" date="2017-07" db="EMBL/GenBank/DDBJ databases">
        <title>Lactobacillus curvatus MRS6 whole genome.</title>
        <authorList>
            <person name="Jans C."/>
            <person name="Lagler S."/>
            <person name="Lacroix C."/>
            <person name="Meile L."/>
            <person name="Stevens M.J.A."/>
        </authorList>
    </citation>
    <scope>NUCLEOTIDE SEQUENCE [LARGE SCALE GENOMIC DNA]</scope>
    <source>
        <strain evidence="14 15">MRS6</strain>
    </source>
</reference>
<dbReference type="Proteomes" id="UP000199749">
    <property type="component" value="Chromosome"/>
</dbReference>
<evidence type="ECO:0000256" key="4">
    <source>
        <dbReference type="ARBA" id="ARBA00022679"/>
    </source>
</evidence>
<dbReference type="RefSeq" id="WP_089556171.1">
    <property type="nucleotide sequence ID" value="NZ_CP022474.1"/>
</dbReference>
<dbReference type="PANTHER" id="PTHR34220">
    <property type="entry name" value="SENSOR HISTIDINE KINASE YPDA"/>
    <property type="match status" value="1"/>
</dbReference>
<dbReference type="PROSITE" id="PS50885">
    <property type="entry name" value="HAMP"/>
    <property type="match status" value="1"/>
</dbReference>
<evidence type="ECO:0000256" key="5">
    <source>
        <dbReference type="ARBA" id="ARBA00022692"/>
    </source>
</evidence>
<dbReference type="GO" id="GO:0005886">
    <property type="term" value="C:plasma membrane"/>
    <property type="evidence" value="ECO:0007669"/>
    <property type="project" value="UniProtKB-SubCell"/>
</dbReference>
<dbReference type="InterPro" id="IPR036890">
    <property type="entry name" value="HATPase_C_sf"/>
</dbReference>
<accession>A0AAC9Y025</accession>
<dbReference type="PANTHER" id="PTHR34220:SF11">
    <property type="entry name" value="SENSOR PROTEIN KINASE HPTS"/>
    <property type="match status" value="1"/>
</dbReference>
<keyword evidence="6" id="KW-0547">Nucleotide-binding</keyword>
<keyword evidence="10" id="KW-0902">Two-component regulatory system</keyword>
<evidence type="ECO:0000256" key="12">
    <source>
        <dbReference type="SAM" id="Phobius"/>
    </source>
</evidence>
<feature type="domain" description="HAMP" evidence="13">
    <location>
        <begin position="300"/>
        <end position="353"/>
    </location>
</feature>
<evidence type="ECO:0000256" key="1">
    <source>
        <dbReference type="ARBA" id="ARBA00004651"/>
    </source>
</evidence>
<evidence type="ECO:0000256" key="2">
    <source>
        <dbReference type="ARBA" id="ARBA00022475"/>
    </source>
</evidence>
<keyword evidence="5 12" id="KW-0812">Transmembrane</keyword>
<dbReference type="Gene3D" id="3.30.565.10">
    <property type="entry name" value="Histidine kinase-like ATPase, C-terminal domain"/>
    <property type="match status" value="1"/>
</dbReference>